<sequence length="343" mass="38730">MKFPCNANKLLRGAHVYSEYVATKVEEVNELGSVKDEKQQELDDSDEVFGGWDSLGVGNRGSIAERRAARCGLNAHKLNTARDPRPLHLKVVFFVGWNASPKFHPATQDLKRSDFMLCFVQVGASSNRKPASKGLRFPLTSYTIVYFAGIMFHLLLGISYIESSIGASYWSVIYFVLPSKHVNNTFVLHEVLKDKHPVYLVEPGSIGSRNKFILFPKMTCVRLLEMFPVVFERLNSKALKLSGTSDTSMPHLYDFKWLNDLVDWGKSSLVVLSRHWKQRFLSLLNILQVSCHVNSARIIMDIETLISCDIVSIDDVKDQVLRLFISLSKRGSFTSEMKTVSGC</sequence>
<dbReference type="Proteomes" id="UP001234297">
    <property type="component" value="Chromosome 4"/>
</dbReference>
<keyword evidence="2" id="KW-1185">Reference proteome</keyword>
<evidence type="ECO:0000313" key="1">
    <source>
        <dbReference type="EMBL" id="KAJ8618090.1"/>
    </source>
</evidence>
<reference evidence="1 2" key="1">
    <citation type="journal article" date="2022" name="Hortic Res">
        <title>A haplotype resolved chromosomal level avocado genome allows analysis of novel avocado genes.</title>
        <authorList>
            <person name="Nath O."/>
            <person name="Fletcher S.J."/>
            <person name="Hayward A."/>
            <person name="Shaw L.M."/>
            <person name="Masouleh A.K."/>
            <person name="Furtado A."/>
            <person name="Henry R.J."/>
            <person name="Mitter N."/>
        </authorList>
    </citation>
    <scope>NUCLEOTIDE SEQUENCE [LARGE SCALE GENOMIC DNA]</scope>
    <source>
        <strain evidence="2">cv. Hass</strain>
    </source>
</reference>
<name>A0ACC2KAE7_PERAE</name>
<organism evidence="1 2">
    <name type="scientific">Persea americana</name>
    <name type="common">Avocado</name>
    <dbReference type="NCBI Taxonomy" id="3435"/>
    <lineage>
        <taxon>Eukaryota</taxon>
        <taxon>Viridiplantae</taxon>
        <taxon>Streptophyta</taxon>
        <taxon>Embryophyta</taxon>
        <taxon>Tracheophyta</taxon>
        <taxon>Spermatophyta</taxon>
        <taxon>Magnoliopsida</taxon>
        <taxon>Magnoliidae</taxon>
        <taxon>Laurales</taxon>
        <taxon>Lauraceae</taxon>
        <taxon>Persea</taxon>
    </lineage>
</organism>
<gene>
    <name evidence="1" type="ORF">MRB53_014276</name>
</gene>
<evidence type="ECO:0000313" key="2">
    <source>
        <dbReference type="Proteomes" id="UP001234297"/>
    </source>
</evidence>
<proteinExistence type="predicted"/>
<accession>A0ACC2KAE7</accession>
<dbReference type="EMBL" id="CM056812">
    <property type="protein sequence ID" value="KAJ8618090.1"/>
    <property type="molecule type" value="Genomic_DNA"/>
</dbReference>
<protein>
    <submittedName>
        <fullName evidence="1">Uncharacterized protein</fullName>
    </submittedName>
</protein>
<comment type="caution">
    <text evidence="1">The sequence shown here is derived from an EMBL/GenBank/DDBJ whole genome shotgun (WGS) entry which is preliminary data.</text>
</comment>